<dbReference type="RefSeq" id="WP_317635637.1">
    <property type="nucleotide sequence ID" value="NZ_AP026802.1"/>
</dbReference>
<dbReference type="AlphaFoldDB" id="A0AAU9D5D4"/>
<reference evidence="1 2" key="1">
    <citation type="journal article" date="2023" name="Microbiol. Spectr.">
        <title>Symbiosis of Carpenter Bees with Uncharacterized Lactic Acid Bacteria Showing NAD Auxotrophy.</title>
        <authorList>
            <person name="Kawasaki S."/>
            <person name="Ozawa K."/>
            <person name="Mori T."/>
            <person name="Yamamoto A."/>
            <person name="Ito M."/>
            <person name="Ohkuma M."/>
            <person name="Sakamoto M."/>
            <person name="Matsutani M."/>
        </authorList>
    </citation>
    <scope>NUCLEOTIDE SEQUENCE [LARGE SCALE GENOMIC DNA]</scope>
    <source>
        <strain evidence="1 2">XA3</strain>
    </source>
</reference>
<evidence type="ECO:0000313" key="1">
    <source>
        <dbReference type="EMBL" id="BDR57686.1"/>
    </source>
</evidence>
<keyword evidence="2" id="KW-1185">Reference proteome</keyword>
<sequence>MLDLVINPDSVRVSHSKISTQIYSDIYFQIGETFFPEEKWDDFSVIVLGWWLKEALSISSDSRSVFRFMDGPYYFEAHLIDGKCSIDFISERHNKKEIVSNSVIEHREFLRLLTSNARLLIRKLPFEANEFKEVLELKNNLKQLQQHAKLITPS</sequence>
<accession>A0AAU9D5D4</accession>
<dbReference type="Proteomes" id="UP001321861">
    <property type="component" value="Chromosome"/>
</dbReference>
<name>A0AAU9D5D4_9LACO</name>
<gene>
    <name evidence="1" type="ORF">XA3_01270</name>
</gene>
<dbReference type="EMBL" id="AP026802">
    <property type="protein sequence ID" value="BDR57686.1"/>
    <property type="molecule type" value="Genomic_DNA"/>
</dbReference>
<proteinExistence type="predicted"/>
<protein>
    <submittedName>
        <fullName evidence="1">Uncharacterized protein</fullName>
    </submittedName>
</protein>
<evidence type="ECO:0000313" key="2">
    <source>
        <dbReference type="Proteomes" id="UP001321861"/>
    </source>
</evidence>
<organism evidence="1 2">
    <name type="scientific">Xylocopilactobacillus apicola</name>
    <dbReference type="NCBI Taxonomy" id="2932184"/>
    <lineage>
        <taxon>Bacteria</taxon>
        <taxon>Bacillati</taxon>
        <taxon>Bacillota</taxon>
        <taxon>Bacilli</taxon>
        <taxon>Lactobacillales</taxon>
        <taxon>Lactobacillaceae</taxon>
        <taxon>Xylocopilactobacillus</taxon>
    </lineage>
</organism>
<dbReference type="KEGG" id="xap:XA3_01270"/>